<dbReference type="EMBL" id="AP012057">
    <property type="protein sequence ID" value="BAN03639.1"/>
    <property type="molecule type" value="Genomic_DNA"/>
</dbReference>
<keyword evidence="2" id="KW-1185">Reference proteome</keyword>
<gene>
    <name evidence="1" type="ORF">YM304_33250</name>
</gene>
<reference evidence="1 2" key="1">
    <citation type="journal article" date="2013" name="Int. J. Syst. Evol. Microbiol.">
        <title>Ilumatobacter nonamiense sp. nov. and Ilumatobacter coccineum sp. nov., isolated from seashore sand.</title>
        <authorList>
            <person name="Matsumoto A."/>
            <person name="Kasai H."/>
            <person name="Matsuo Y."/>
            <person name="Shizuri Y."/>
            <person name="Ichikawa N."/>
            <person name="Fujita N."/>
            <person name="Omura S."/>
            <person name="Takahashi Y."/>
        </authorList>
    </citation>
    <scope>NUCLEOTIDE SEQUENCE [LARGE SCALE GENOMIC DNA]</scope>
    <source>
        <strain evidence="2">NBRC 103263 / KCTC 29153 / YM16-304</strain>
    </source>
</reference>
<dbReference type="AlphaFoldDB" id="A0A6C7EEN9"/>
<dbReference type="SUPFAM" id="SSF46689">
    <property type="entry name" value="Homeodomain-like"/>
    <property type="match status" value="1"/>
</dbReference>
<organism evidence="1 2">
    <name type="scientific">Ilumatobacter coccineus (strain NBRC 103263 / KCTC 29153 / YM16-304)</name>
    <dbReference type="NCBI Taxonomy" id="1313172"/>
    <lineage>
        <taxon>Bacteria</taxon>
        <taxon>Bacillati</taxon>
        <taxon>Actinomycetota</taxon>
        <taxon>Acidimicrobiia</taxon>
        <taxon>Acidimicrobiales</taxon>
        <taxon>Ilumatobacteraceae</taxon>
        <taxon>Ilumatobacter</taxon>
    </lineage>
</organism>
<name>A0A6C7EEN9_ILUCY</name>
<evidence type="ECO:0000313" key="1">
    <source>
        <dbReference type="EMBL" id="BAN03639.1"/>
    </source>
</evidence>
<evidence type="ECO:0008006" key="3">
    <source>
        <dbReference type="Google" id="ProtNLM"/>
    </source>
</evidence>
<sequence>MVLRATLDIINDGDVNPSMPKIVERSGIPERSIFRYFDDIADLTRQAIAMSFRDVSDLPGLDQIGVGPLEQRIEHIITARLELLERVRYVGRVARMRVFLAPDLNVMLDEVLHLFREAAAEHFEPELSKMSDTDAAMTLDSLTVVMSFESYDVLRRRLDRDLDEITAGWRMAINRLLA</sequence>
<dbReference type="Proteomes" id="UP000011863">
    <property type="component" value="Chromosome"/>
</dbReference>
<accession>A0A6C7EEN9</accession>
<proteinExistence type="predicted"/>
<dbReference type="InterPro" id="IPR009057">
    <property type="entry name" value="Homeodomain-like_sf"/>
</dbReference>
<evidence type="ECO:0000313" key="2">
    <source>
        <dbReference type="Proteomes" id="UP000011863"/>
    </source>
</evidence>
<dbReference type="Gene3D" id="1.10.357.10">
    <property type="entry name" value="Tetracycline Repressor, domain 2"/>
    <property type="match status" value="1"/>
</dbReference>
<protein>
    <recommendedName>
        <fullName evidence="3">TetR family transcriptional regulator</fullName>
    </recommendedName>
</protein>
<dbReference type="KEGG" id="aym:YM304_33250"/>